<dbReference type="EMBL" id="CP036298">
    <property type="protein sequence ID" value="QDV27026.1"/>
    <property type="molecule type" value="Genomic_DNA"/>
</dbReference>
<feature type="region of interest" description="Disordered" evidence="1">
    <location>
        <begin position="1"/>
        <end position="22"/>
    </location>
</feature>
<protein>
    <submittedName>
        <fullName evidence="2">Uncharacterized protein</fullName>
    </submittedName>
</protein>
<dbReference type="AlphaFoldDB" id="A0A518GEK0"/>
<accession>A0A518GEK0</accession>
<feature type="compositionally biased region" description="Basic and acidic residues" evidence="1">
    <location>
        <begin position="90"/>
        <end position="113"/>
    </location>
</feature>
<keyword evidence="3" id="KW-1185">Reference proteome</keyword>
<evidence type="ECO:0000313" key="2">
    <source>
        <dbReference type="EMBL" id="QDV27026.1"/>
    </source>
</evidence>
<evidence type="ECO:0000256" key="1">
    <source>
        <dbReference type="SAM" id="MobiDB-lite"/>
    </source>
</evidence>
<name>A0A518GEK0_9BACT</name>
<dbReference type="RefSeq" id="WP_145083784.1">
    <property type="nucleotide sequence ID" value="NZ_CP036298.1"/>
</dbReference>
<reference evidence="2 3" key="1">
    <citation type="submission" date="2019-02" db="EMBL/GenBank/DDBJ databases">
        <title>Deep-cultivation of Planctomycetes and their phenomic and genomic characterization uncovers novel biology.</title>
        <authorList>
            <person name="Wiegand S."/>
            <person name="Jogler M."/>
            <person name="Boedeker C."/>
            <person name="Pinto D."/>
            <person name="Vollmers J."/>
            <person name="Rivas-Marin E."/>
            <person name="Kohn T."/>
            <person name="Peeters S.H."/>
            <person name="Heuer A."/>
            <person name="Rast P."/>
            <person name="Oberbeckmann S."/>
            <person name="Bunk B."/>
            <person name="Jeske O."/>
            <person name="Meyerdierks A."/>
            <person name="Storesund J.E."/>
            <person name="Kallscheuer N."/>
            <person name="Luecker S."/>
            <person name="Lage O.M."/>
            <person name="Pohl T."/>
            <person name="Merkel B.J."/>
            <person name="Hornburger P."/>
            <person name="Mueller R.-W."/>
            <person name="Bruemmer F."/>
            <person name="Labrenz M."/>
            <person name="Spormann A.M."/>
            <person name="Op den Camp H."/>
            <person name="Overmann J."/>
            <person name="Amann R."/>
            <person name="Jetten M.S.M."/>
            <person name="Mascher T."/>
            <person name="Medema M.H."/>
            <person name="Devos D.P."/>
            <person name="Kaster A.-K."/>
            <person name="Ovreas L."/>
            <person name="Rohde M."/>
            <person name="Galperin M.Y."/>
            <person name="Jogler C."/>
        </authorList>
    </citation>
    <scope>NUCLEOTIDE SEQUENCE [LARGE SCALE GENOMIC DNA]</scope>
    <source>
        <strain evidence="2 3">Q31a</strain>
    </source>
</reference>
<proteinExistence type="predicted"/>
<sequence length="126" mass="13782">MLQQSGVSDLPPLATQSVQAPRDRYACTDLLRSQVAMLRPGDSLGIPHFATQAAPESLCRANQASLPTKLPCAPDYRSGAALAQGPRWAESPRETPYDDGYAQRDSEKTEENQRATTGARNRLNRQ</sequence>
<gene>
    <name evidence="2" type="ORF">Q31a_54070</name>
</gene>
<feature type="region of interest" description="Disordered" evidence="1">
    <location>
        <begin position="69"/>
        <end position="126"/>
    </location>
</feature>
<dbReference type="KEGG" id="ahel:Q31a_54070"/>
<dbReference type="Proteomes" id="UP000318017">
    <property type="component" value="Chromosome"/>
</dbReference>
<organism evidence="2 3">
    <name type="scientific">Aureliella helgolandensis</name>
    <dbReference type="NCBI Taxonomy" id="2527968"/>
    <lineage>
        <taxon>Bacteria</taxon>
        <taxon>Pseudomonadati</taxon>
        <taxon>Planctomycetota</taxon>
        <taxon>Planctomycetia</taxon>
        <taxon>Pirellulales</taxon>
        <taxon>Pirellulaceae</taxon>
        <taxon>Aureliella</taxon>
    </lineage>
</organism>
<evidence type="ECO:0000313" key="3">
    <source>
        <dbReference type="Proteomes" id="UP000318017"/>
    </source>
</evidence>